<dbReference type="PANTHER" id="PTHR32027:SF0">
    <property type="entry name" value="CYTOSINE DEAMINASE"/>
    <property type="match status" value="1"/>
</dbReference>
<dbReference type="OrthoDB" id="10266980at2759"/>
<organism evidence="2 3">
    <name type="scientific">Saccharata proteae CBS 121410</name>
    <dbReference type="NCBI Taxonomy" id="1314787"/>
    <lineage>
        <taxon>Eukaryota</taxon>
        <taxon>Fungi</taxon>
        <taxon>Dikarya</taxon>
        <taxon>Ascomycota</taxon>
        <taxon>Pezizomycotina</taxon>
        <taxon>Dothideomycetes</taxon>
        <taxon>Dothideomycetes incertae sedis</taxon>
        <taxon>Botryosphaeriales</taxon>
        <taxon>Saccharataceae</taxon>
        <taxon>Saccharata</taxon>
    </lineage>
</organism>
<protein>
    <submittedName>
        <fullName evidence="2">Cytosine deaminase protein-like protein</fullName>
    </submittedName>
</protein>
<evidence type="ECO:0000256" key="1">
    <source>
        <dbReference type="SAM" id="MobiDB-lite"/>
    </source>
</evidence>
<name>A0A9P4I4I7_9PEZI</name>
<evidence type="ECO:0000313" key="2">
    <source>
        <dbReference type="EMBL" id="KAF2091982.1"/>
    </source>
</evidence>
<comment type="caution">
    <text evidence="2">The sequence shown here is derived from an EMBL/GenBank/DDBJ whole genome shotgun (WGS) entry which is preliminary data.</text>
</comment>
<dbReference type="AlphaFoldDB" id="A0A9P4I4I7"/>
<dbReference type="InterPro" id="IPR052349">
    <property type="entry name" value="Metallo-hydrolase_Enzymes"/>
</dbReference>
<dbReference type="Gene3D" id="3.20.20.140">
    <property type="entry name" value="Metal-dependent hydrolases"/>
    <property type="match status" value="1"/>
</dbReference>
<dbReference type="GO" id="GO:0016814">
    <property type="term" value="F:hydrolase activity, acting on carbon-nitrogen (but not peptide) bonds, in cyclic amidines"/>
    <property type="evidence" value="ECO:0007669"/>
    <property type="project" value="TreeGrafter"/>
</dbReference>
<dbReference type="PANTHER" id="PTHR32027">
    <property type="entry name" value="CYTOSINE DEAMINASE"/>
    <property type="match status" value="1"/>
</dbReference>
<dbReference type="EMBL" id="ML978711">
    <property type="protein sequence ID" value="KAF2091982.1"/>
    <property type="molecule type" value="Genomic_DNA"/>
</dbReference>
<gene>
    <name evidence="2" type="ORF">K490DRAFT_31864</name>
</gene>
<reference evidence="2" key="1">
    <citation type="journal article" date="2020" name="Stud. Mycol.">
        <title>101 Dothideomycetes genomes: a test case for predicting lifestyles and emergence of pathogens.</title>
        <authorList>
            <person name="Haridas S."/>
            <person name="Albert R."/>
            <person name="Binder M."/>
            <person name="Bloem J."/>
            <person name="Labutti K."/>
            <person name="Salamov A."/>
            <person name="Andreopoulos B."/>
            <person name="Baker S."/>
            <person name="Barry K."/>
            <person name="Bills G."/>
            <person name="Bluhm B."/>
            <person name="Cannon C."/>
            <person name="Castanera R."/>
            <person name="Culley D."/>
            <person name="Daum C."/>
            <person name="Ezra D."/>
            <person name="Gonzalez J."/>
            <person name="Henrissat B."/>
            <person name="Kuo A."/>
            <person name="Liang C."/>
            <person name="Lipzen A."/>
            <person name="Lutzoni F."/>
            <person name="Magnuson J."/>
            <person name="Mondo S."/>
            <person name="Nolan M."/>
            <person name="Ohm R."/>
            <person name="Pangilinan J."/>
            <person name="Park H.-J."/>
            <person name="Ramirez L."/>
            <person name="Alfaro M."/>
            <person name="Sun H."/>
            <person name="Tritt A."/>
            <person name="Yoshinaga Y."/>
            <person name="Zwiers L.-H."/>
            <person name="Turgeon B."/>
            <person name="Goodwin S."/>
            <person name="Spatafora J."/>
            <person name="Crous P."/>
            <person name="Grigoriev I."/>
        </authorList>
    </citation>
    <scope>NUCLEOTIDE SEQUENCE</scope>
    <source>
        <strain evidence="2">CBS 121410</strain>
    </source>
</reference>
<dbReference type="InterPro" id="IPR032466">
    <property type="entry name" value="Metal_Hydrolase"/>
</dbReference>
<evidence type="ECO:0000313" key="3">
    <source>
        <dbReference type="Proteomes" id="UP000799776"/>
    </source>
</evidence>
<proteinExistence type="predicted"/>
<keyword evidence="3" id="KW-1185">Reference proteome</keyword>
<feature type="region of interest" description="Disordered" evidence="1">
    <location>
        <begin position="22"/>
        <end position="42"/>
    </location>
</feature>
<dbReference type="Proteomes" id="UP000799776">
    <property type="component" value="Unassembled WGS sequence"/>
</dbReference>
<sequence>MASAYLASVGFDIDAELAKARTASSQPAEEDVKNEPVEPHYTNPFPPLSRILGVRLPNQPSDTLWDISIANGNIAAVSPHSTASLEAAQCQPGNLIASSRLLLPSLCHAHIHLDKCFLLSDPAFEDLEIHSGSFDEAMQLTTKAKARFDEANLLRRGRQLISESIAAGVTALRAFVEVDRTVGTKCLDAGLALKAEFAPRCHVQICAFAQLPAFSGPDGGEAVRQLMGKAASRAGVDVLGSTPYVEDDAAKSSMNVDWVSKLALEKKKLLDLHLDYHLDAEKQPFVWQALEILKENSWAASGGGPISLGHCTRLTRFDKSEWEKLKKTVEQSRLEVGFVGLPTSDLFMMRTADGRRGTLDVPSLIEEHGFNAAVAVNNVGNAFTPQGSCDPLAVASLGVGVYGAGRKKDASVLFECVSQRAKALIGVPVTTLDLKVGEPADFVLFEGASAGWRSRKSVSEVVYDPGFGGRTTVKDGRIITF</sequence>
<dbReference type="SUPFAM" id="SSF51556">
    <property type="entry name" value="Metallo-dependent hydrolases"/>
    <property type="match status" value="1"/>
</dbReference>
<accession>A0A9P4I4I7</accession>